<feature type="domain" description="Fibronectin type-III" evidence="2">
    <location>
        <begin position="953"/>
        <end position="1043"/>
    </location>
</feature>
<dbReference type="SMART" id="SM00060">
    <property type="entry name" value="FN3"/>
    <property type="match status" value="6"/>
</dbReference>
<evidence type="ECO:0000259" key="2">
    <source>
        <dbReference type="PROSITE" id="PS50853"/>
    </source>
</evidence>
<evidence type="ECO:0000256" key="1">
    <source>
        <dbReference type="SAM" id="SignalP"/>
    </source>
</evidence>
<organism evidence="3 4">
    <name type="scientific">Marilutibacter spongiae</name>
    <dbReference type="NCBI Taxonomy" id="2025720"/>
    <lineage>
        <taxon>Bacteria</taxon>
        <taxon>Pseudomonadati</taxon>
        <taxon>Pseudomonadota</taxon>
        <taxon>Gammaproteobacteria</taxon>
        <taxon>Lysobacterales</taxon>
        <taxon>Lysobacteraceae</taxon>
        <taxon>Marilutibacter</taxon>
    </lineage>
</organism>
<dbReference type="PANTHER" id="PTHR36251">
    <property type="entry name" value="FELS-1 PROPHAGE HOST SPECIFICITY PROTEIN-RELATED"/>
    <property type="match status" value="1"/>
</dbReference>
<dbReference type="PROSITE" id="PS50853">
    <property type="entry name" value="FN3"/>
    <property type="match status" value="2"/>
</dbReference>
<dbReference type="InterPro" id="IPR036116">
    <property type="entry name" value="FN3_sf"/>
</dbReference>
<dbReference type="RefSeq" id="WP_182688715.1">
    <property type="nucleotide sequence ID" value="NZ_JACHTF010000021.1"/>
</dbReference>
<dbReference type="InterPro" id="IPR013783">
    <property type="entry name" value="Ig-like_fold"/>
</dbReference>
<keyword evidence="4" id="KW-1185">Reference proteome</keyword>
<feature type="domain" description="Fibronectin type-III" evidence="2">
    <location>
        <begin position="775"/>
        <end position="864"/>
    </location>
</feature>
<dbReference type="CDD" id="cd00063">
    <property type="entry name" value="FN3"/>
    <property type="match status" value="2"/>
</dbReference>
<comment type="caution">
    <text evidence="3">The sequence shown here is derived from an EMBL/GenBank/DDBJ whole genome shotgun (WGS) entry which is preliminary data.</text>
</comment>
<sequence length="1164" mass="122915">MKGFTLLALLLAWGLALPAFAQDEGKLPWEEYDKLINKRSSLASMGPDLFGDAVDLYTGSLSFSATDVSIPGNSGLAVAVGRSYTVTDRKGYWLRDLPFADWDLDVPRISGTFIGTWHDNRCTVARPPDVVQSNVIFGTDEYWNGLQAEMPGGGEMLSTLAGVPKPGTGGPYPWTTASRTHFSCLSSIKNPDGSGQGFLAITADGTKYWFDWMAQYSEPPIEKPKPSGGTLTLGRRKNVLYATRVEDRFGNWVTYTYTNSKGNPAALTEVKSNDGRVVTLGYDAHGHVNAVSDGMHTWTYDYSYPADGRATLIRVNQPDGSKWSISFAAFSNLEMLYNPNKLPDEPSRSCFFAGDLIDNMPVSGTITHPAGAVGTFTVMIKGHGRSNVPAVCRGYTTPGNNPNDDFAYYPINWDAFTLTTKQVSGPGVPVDTWNYGYESAVSWFLHPSGAGKPVCQDNVNGCGAPVCTDDSCAGSAVTTVTAPDGSWTRYTFGNSYRYNEGKLLRTQRGTSSTPLYTERLAYVLDPTGQPFVTPIGHSPQERGNGFTSESVRPQRLREIVQDGALFVNEVEAFDAFARPIRVRKGSTGTGGFHSDPPSVFPALSAPASSYSGTYALSWTSSQDATRYPLERRINGGSWATVQDTSALSWNASGQAAGTYDYRIRACNTAGCTAYSGTETTVVALPPASAPTVTAPATDNNGAYTVSWGSVAATTDYQLHQRKNGGSWSEVYSGTATSKALSGLTDGNYDYRARACNVAGCSAYSGIDTTVVTFPPASAPVVTAPATDGDGGFTVSWTSVTSATEYRLEQRKDSGAWAQVHAGTATSKTVSGLADGSYGYRARACNAGGCSAYSTIDTTVVTHSPASAPTVSAPSSDTDGAFTIAWTSVASTTEYRLEQRKDGGSWTQVYSGSGTSKAVSGLGNGTYDYRARACNAGGCGVYSATDSTVVLLAPASAPAVTTPSADNNGAYTLTWSSVATATEYHLEQRKDGSSWSQIHAGAATSKSVSGLTNGSYDYRARACNSSGCSGYSAIRTTLVTFPPSTAPSLTAPVSANTNQNYTVSWSAVDTATSYQLDLGGGGSWSNIYSGSALSRIQNQGFDGAYDYRVRACNVGGCGPYSATRRVQVVGGGGGGNCGGQPCPEPFRVELPGSGLEPVPAEGEGE</sequence>
<dbReference type="AlphaFoldDB" id="A0A7W3Y752"/>
<evidence type="ECO:0000313" key="4">
    <source>
        <dbReference type="Proteomes" id="UP000523196"/>
    </source>
</evidence>
<dbReference type="PANTHER" id="PTHR36251:SF2">
    <property type="entry name" value="GIFSY-2 PROPHAGE HOST SPECIFICITY PROTEIN J, PHAGE LAMBDA"/>
    <property type="match status" value="1"/>
</dbReference>
<protein>
    <recommendedName>
        <fullName evidence="2">Fibronectin type-III domain-containing protein</fullName>
    </recommendedName>
</protein>
<gene>
    <name evidence="3" type="ORF">H4F98_15370</name>
</gene>
<dbReference type="Proteomes" id="UP000523196">
    <property type="component" value="Unassembled WGS sequence"/>
</dbReference>
<feature type="signal peptide" evidence="1">
    <location>
        <begin position="1"/>
        <end position="21"/>
    </location>
</feature>
<name>A0A7W3Y752_9GAMM</name>
<dbReference type="SUPFAM" id="SSF49265">
    <property type="entry name" value="Fibronectin type III"/>
    <property type="match status" value="3"/>
</dbReference>
<dbReference type="InterPro" id="IPR003961">
    <property type="entry name" value="FN3_dom"/>
</dbReference>
<reference evidence="3 4" key="1">
    <citation type="submission" date="2020-08" db="EMBL/GenBank/DDBJ databases">
        <authorList>
            <person name="Xu S."/>
            <person name="Li A."/>
        </authorList>
    </citation>
    <scope>NUCLEOTIDE SEQUENCE [LARGE SCALE GENOMIC DNA]</scope>
    <source>
        <strain evidence="3 4">119BY6-57</strain>
    </source>
</reference>
<accession>A0A7W3Y752</accession>
<dbReference type="InterPro" id="IPR053171">
    <property type="entry name" value="Viral_Tip_Attach_Protein"/>
</dbReference>
<proteinExistence type="predicted"/>
<feature type="chain" id="PRO_5031009323" description="Fibronectin type-III domain-containing protein" evidence="1">
    <location>
        <begin position="22"/>
        <end position="1164"/>
    </location>
</feature>
<dbReference type="EMBL" id="JACHTF010000021">
    <property type="protein sequence ID" value="MBB1061952.1"/>
    <property type="molecule type" value="Genomic_DNA"/>
</dbReference>
<keyword evidence="1" id="KW-0732">Signal</keyword>
<dbReference type="Gene3D" id="2.60.40.10">
    <property type="entry name" value="Immunoglobulins"/>
    <property type="match status" value="6"/>
</dbReference>
<evidence type="ECO:0000313" key="3">
    <source>
        <dbReference type="EMBL" id="MBB1061952.1"/>
    </source>
</evidence>